<keyword evidence="3" id="KW-1185">Reference proteome</keyword>
<dbReference type="OrthoDB" id="10035396at2759"/>
<comment type="caution">
    <text evidence="2">The sequence shown here is derived from an EMBL/GenBank/DDBJ whole genome shotgun (WGS) entry which is preliminary data.</text>
</comment>
<gene>
    <name evidence="2" type="ORF">EPUL_002531</name>
</gene>
<feature type="compositionally biased region" description="Polar residues" evidence="1">
    <location>
        <begin position="1"/>
        <end position="17"/>
    </location>
</feature>
<proteinExistence type="predicted"/>
<evidence type="ECO:0000313" key="2">
    <source>
        <dbReference type="EMBL" id="POS86106.1"/>
    </source>
</evidence>
<feature type="compositionally biased region" description="Pro residues" evidence="1">
    <location>
        <begin position="23"/>
        <end position="35"/>
    </location>
</feature>
<evidence type="ECO:0000256" key="1">
    <source>
        <dbReference type="SAM" id="MobiDB-lite"/>
    </source>
</evidence>
<reference evidence="2 3" key="1">
    <citation type="submission" date="2017-10" db="EMBL/GenBank/DDBJ databases">
        <title>Development of genomic resources for the powdery mildew, Erysiphe pulchra.</title>
        <authorList>
            <person name="Wadl P.A."/>
            <person name="Mack B.M."/>
            <person name="Moore G."/>
            <person name="Beltz S.B."/>
        </authorList>
    </citation>
    <scope>NUCLEOTIDE SEQUENCE [LARGE SCALE GENOMIC DNA]</scope>
    <source>
        <strain evidence="2">Cflorida</strain>
    </source>
</reference>
<organism evidence="2 3">
    <name type="scientific">Erysiphe pulchra</name>
    <dbReference type="NCBI Taxonomy" id="225359"/>
    <lineage>
        <taxon>Eukaryota</taxon>
        <taxon>Fungi</taxon>
        <taxon>Dikarya</taxon>
        <taxon>Ascomycota</taxon>
        <taxon>Pezizomycotina</taxon>
        <taxon>Leotiomycetes</taxon>
        <taxon>Erysiphales</taxon>
        <taxon>Erysiphaceae</taxon>
        <taxon>Erysiphe</taxon>
    </lineage>
</organism>
<protein>
    <submittedName>
        <fullName evidence="2">Uncharacterized protein</fullName>
    </submittedName>
</protein>
<accession>A0A2S4PVP7</accession>
<sequence length="586" mass="65154">MTDSMDTSQEFTAPTTEQSQQSPPIPPIPLIPISPSPIASPSSPNKINIANAFLPKELAEIVAIRQLRERAWYARLMICTTAISSLESTLANLKDEIEVEEVATVARKGKKKARISLSTKTIEAPVRKATQSLTTENNSPTRDYPSIATTDGRLFVRLPQEHEWHKLSPAGIREVIVRKLAISPALFGKIKPVHSGFALSPCRTEARETILNAGNGLFLPGVKLESTTNWTPVINPTVPATIRKGQGEVEVSKSILTDETERVCSIRPTHVKLCGGNKSGAPYRTWMANFTTAPRTSFRVFDESGIVRKFKKQQPLEFCKRCNGHHPTKNSSRAPLCGNCGLTNHVEELFMAATKCRDCGSPHLSDSRRCLARPTRSEASTKKEHQAVLRAKTAENLAASTQIGVLDITSSEELEAENTTNNSQVPLVEREPTHRAGNTLDLAWMNVKEAMAWVTTEECMTSDNLPICGFVPNCREAAAISQWIPPLTPLNTIEETEDFAQNICWDLENALKAVGKRACMKSGRSAPWWTQECKFAHLEYRKAMEDSERTIRATKLRTTVASAKRAHWKREVEEMKSSRDVYKLMR</sequence>
<dbReference type="Proteomes" id="UP000237438">
    <property type="component" value="Unassembled WGS sequence"/>
</dbReference>
<dbReference type="EMBL" id="PEDP01000409">
    <property type="protein sequence ID" value="POS86106.1"/>
    <property type="molecule type" value="Genomic_DNA"/>
</dbReference>
<dbReference type="STRING" id="225359.A0A2S4PVP7"/>
<evidence type="ECO:0000313" key="3">
    <source>
        <dbReference type="Proteomes" id="UP000237438"/>
    </source>
</evidence>
<name>A0A2S4PVP7_9PEZI</name>
<feature type="region of interest" description="Disordered" evidence="1">
    <location>
        <begin position="1"/>
        <end position="37"/>
    </location>
</feature>
<dbReference type="AlphaFoldDB" id="A0A2S4PVP7"/>